<sequence length="239" mass="28024">MDSKELINLFEFPDKTIVNQTIFKVDLYNQLEKVKERQIVQYDLDKITLLSILNESRINIPVVIDDVESFEELLFIYIELRTIIRPQFAFKTIASTMPYHMVGIVKDVNNQYTVLTGNYKLNKSGFLNIQDTNQSGTIEGQSFVKLIKKLRHTELPTLNLKIYYQAINDVLNANRIRSLTGMQVEKVDNELSTKIEEQKKNIKGLKGKIKKEKQLNRKIPLMQKLEKENRYLEELIREL</sequence>
<proteinExistence type="predicted"/>
<protein>
    <recommendedName>
        <fullName evidence="5">DUF4391 domain-containing protein</fullName>
    </recommendedName>
</protein>
<dbReference type="EMBL" id="JACHFF010000001">
    <property type="protein sequence ID" value="MBB6423229.1"/>
    <property type="molecule type" value="Genomic_DNA"/>
</dbReference>
<accession>A0A6V7RS08</accession>
<dbReference type="RefSeq" id="WP_184282592.1">
    <property type="nucleotide sequence ID" value="NZ_BMCO01000001.1"/>
</dbReference>
<gene>
    <name evidence="2" type="ORF">HNR41_001155</name>
    <name evidence="1" type="ORF">JEOCOQ751_02228</name>
</gene>
<comment type="caution">
    <text evidence="1">The sequence shown here is derived from an EMBL/GenBank/DDBJ whole genome shotgun (WGS) entry which is preliminary data.</text>
</comment>
<dbReference type="Pfam" id="PF14335">
    <property type="entry name" value="DUF4391"/>
    <property type="match status" value="1"/>
</dbReference>
<dbReference type="Proteomes" id="UP000545588">
    <property type="component" value="Unassembled WGS sequence"/>
</dbReference>
<evidence type="ECO:0000313" key="3">
    <source>
        <dbReference type="Proteomes" id="UP000534001"/>
    </source>
</evidence>
<reference evidence="2 4" key="2">
    <citation type="submission" date="2020-08" db="EMBL/GenBank/DDBJ databases">
        <title>Genomic Encyclopedia of Type Strains, Phase IV (KMG-IV): sequencing the most valuable type-strain genomes for metagenomic binning, comparative biology and taxonomic classification.</title>
        <authorList>
            <person name="Goeker M."/>
        </authorList>
    </citation>
    <scope>NUCLEOTIDE SEQUENCE [LARGE SCALE GENOMIC DNA]</scope>
    <source>
        <strain evidence="2 4">DSM 22419</strain>
    </source>
</reference>
<reference evidence="1 3" key="1">
    <citation type="submission" date="2020-07" db="EMBL/GenBank/DDBJ databases">
        <authorList>
            <person name="Criscuolo A."/>
        </authorList>
    </citation>
    <scope>NUCLEOTIDE SEQUENCE [LARGE SCALE GENOMIC DNA]</scope>
    <source>
        <strain evidence="1">CIP111751</strain>
    </source>
</reference>
<evidence type="ECO:0000313" key="4">
    <source>
        <dbReference type="Proteomes" id="UP000545588"/>
    </source>
</evidence>
<keyword evidence="4" id="KW-1185">Reference proteome</keyword>
<evidence type="ECO:0000313" key="1">
    <source>
        <dbReference type="EMBL" id="CAD2081921.1"/>
    </source>
</evidence>
<organism evidence="1 3">
    <name type="scientific">Jeotgalicoccus coquinae</name>
    <dbReference type="NCBI Taxonomy" id="709509"/>
    <lineage>
        <taxon>Bacteria</taxon>
        <taxon>Bacillati</taxon>
        <taxon>Bacillota</taxon>
        <taxon>Bacilli</taxon>
        <taxon>Bacillales</taxon>
        <taxon>Staphylococcaceae</taxon>
        <taxon>Jeotgalicoccus</taxon>
    </lineage>
</organism>
<evidence type="ECO:0000313" key="2">
    <source>
        <dbReference type="EMBL" id="MBB6423229.1"/>
    </source>
</evidence>
<evidence type="ECO:0008006" key="5">
    <source>
        <dbReference type="Google" id="ProtNLM"/>
    </source>
</evidence>
<dbReference type="AlphaFoldDB" id="A0A6V7RS08"/>
<dbReference type="EMBL" id="CAJEWA010000008">
    <property type="protein sequence ID" value="CAD2081921.1"/>
    <property type="molecule type" value="Genomic_DNA"/>
</dbReference>
<dbReference type="Proteomes" id="UP000534001">
    <property type="component" value="Unassembled WGS sequence"/>
</dbReference>
<dbReference type="InterPro" id="IPR025503">
    <property type="entry name" value="DUF4391"/>
</dbReference>
<name>A0A6V7RS08_9STAP</name>